<gene>
    <name evidence="1" type="ORF">NY667_21710</name>
</gene>
<proteinExistence type="predicted"/>
<dbReference type="InterPro" id="IPR023214">
    <property type="entry name" value="HAD_sf"/>
</dbReference>
<dbReference type="PANTHER" id="PTHR43611:SF3">
    <property type="entry name" value="FLAVIN MONONUCLEOTIDE HYDROLASE 1, CHLOROPLATIC"/>
    <property type="match status" value="1"/>
</dbReference>
<dbReference type="Gene3D" id="1.10.150.240">
    <property type="entry name" value="Putative phosphatase, domain 2"/>
    <property type="match status" value="1"/>
</dbReference>
<comment type="caution">
    <text evidence="1">The sequence shown here is derived from an EMBL/GenBank/DDBJ whole genome shotgun (WGS) entry which is preliminary data.</text>
</comment>
<evidence type="ECO:0000313" key="1">
    <source>
        <dbReference type="EMBL" id="MDC8640347.1"/>
    </source>
</evidence>
<dbReference type="SFLD" id="SFLDS00003">
    <property type="entry name" value="Haloacid_Dehalogenase"/>
    <property type="match status" value="1"/>
</dbReference>
<dbReference type="SUPFAM" id="SSF56784">
    <property type="entry name" value="HAD-like"/>
    <property type="match status" value="1"/>
</dbReference>
<reference evidence="1" key="2">
    <citation type="submission" date="2022-08" db="EMBL/GenBank/DDBJ databases">
        <authorList>
            <person name="Iruegas-Bocardo F."/>
            <person name="Weisberg A.J."/>
            <person name="Riutta E.R."/>
            <person name="Kilday K."/>
            <person name="Bonkowski J.C."/>
            <person name="Creswell T."/>
            <person name="Daughtrey M.L."/>
            <person name="Rane K."/>
            <person name="Grunwald N.J."/>
            <person name="Chang J.H."/>
            <person name="Putnam M.L."/>
        </authorList>
    </citation>
    <scope>NUCLEOTIDE SEQUENCE</scope>
    <source>
        <strain evidence="1">22-338</strain>
    </source>
</reference>
<dbReference type="InterPro" id="IPR006439">
    <property type="entry name" value="HAD-SF_hydro_IA"/>
</dbReference>
<dbReference type="Pfam" id="PF00702">
    <property type="entry name" value="Hydrolase"/>
    <property type="match status" value="1"/>
</dbReference>
<dbReference type="NCBIfam" id="TIGR01509">
    <property type="entry name" value="HAD-SF-IA-v3"/>
    <property type="match status" value="1"/>
</dbReference>
<dbReference type="SFLD" id="SFLDG01129">
    <property type="entry name" value="C1.5:_HAD__Beta-PGM__Phosphata"/>
    <property type="match status" value="1"/>
</dbReference>
<dbReference type="GO" id="GO:0016787">
    <property type="term" value="F:hydrolase activity"/>
    <property type="evidence" value="ECO:0007669"/>
    <property type="project" value="UniProtKB-KW"/>
</dbReference>
<dbReference type="RefSeq" id="WP_273664648.1">
    <property type="nucleotide sequence ID" value="NZ_CP168178.1"/>
</dbReference>
<dbReference type="AlphaFoldDB" id="A0A9X4H9L0"/>
<dbReference type="InterPro" id="IPR023198">
    <property type="entry name" value="PGP-like_dom2"/>
</dbReference>
<protein>
    <submittedName>
        <fullName evidence="1">HAD-IA family hydrolase</fullName>
    </submittedName>
</protein>
<dbReference type="InterPro" id="IPR036412">
    <property type="entry name" value="HAD-like_sf"/>
</dbReference>
<accession>A0A9X4H9L0</accession>
<keyword evidence="1" id="KW-0378">Hydrolase</keyword>
<dbReference type="EMBL" id="JANWTP010000114">
    <property type="protein sequence ID" value="MDC8640347.1"/>
    <property type="molecule type" value="Genomic_DNA"/>
</dbReference>
<dbReference type="Proteomes" id="UP001140230">
    <property type="component" value="Unassembled WGS sequence"/>
</dbReference>
<name>A0A9X4H9L0_9XANT</name>
<dbReference type="Gene3D" id="3.40.50.1000">
    <property type="entry name" value="HAD superfamily/HAD-like"/>
    <property type="match status" value="1"/>
</dbReference>
<reference evidence="1" key="1">
    <citation type="journal article" date="2022" name="Phytopathology">
        <title>Whole genome sequencing-based tracing of a 2022 introduction and outbreak of Xanthomonas hortorum pv. pelargonii.</title>
        <authorList>
            <person name="Iruegas Bocardo F."/>
            <person name="Weisberg A.J."/>
            <person name="Riutta E.R."/>
            <person name="Kilday K.B."/>
            <person name="Bonkowski J.C."/>
            <person name="Creswell T.C."/>
            <person name="Daughtrey M."/>
            <person name="Rane K.K."/>
            <person name="Grunwald N.J."/>
            <person name="Chang J.H."/>
            <person name="Putnam M."/>
        </authorList>
    </citation>
    <scope>NUCLEOTIDE SEQUENCE</scope>
    <source>
        <strain evidence="1">22-338</strain>
    </source>
</reference>
<organism evidence="1 2">
    <name type="scientific">Xanthomonas hortorum pv. hederae</name>
    <dbReference type="NCBI Taxonomy" id="453603"/>
    <lineage>
        <taxon>Bacteria</taxon>
        <taxon>Pseudomonadati</taxon>
        <taxon>Pseudomonadota</taxon>
        <taxon>Gammaproteobacteria</taxon>
        <taxon>Lysobacterales</taxon>
        <taxon>Lysobacteraceae</taxon>
        <taxon>Xanthomonas</taxon>
    </lineage>
</organism>
<evidence type="ECO:0000313" key="2">
    <source>
        <dbReference type="Proteomes" id="UP001140230"/>
    </source>
</evidence>
<dbReference type="PANTHER" id="PTHR43611">
    <property type="entry name" value="ALPHA-D-GLUCOSE 1-PHOSPHATE PHOSPHATASE"/>
    <property type="match status" value="1"/>
</dbReference>
<sequence length="201" mass="22702">MMKINKKKRAICFDVGGVLVELGPPISSWLAPLDKSKLEKLLNSYSLGELAPELFFAELKKISGHPDNSIPIEKWFVERRLISPFSGASAMLSKLLEAGIEVFLFSNTNETHWDFIRTFSFAYDHAFLSFMMKKKKPDPDSFKEVERVTGLAGKEIIFFDDSTTNVLIANSCGWSAHLVTGESPINDISEILRLNYQIEIH</sequence>